<dbReference type="PATRIC" id="fig|37916.4.peg.291"/>
<dbReference type="EMBL" id="JYNL01000002">
    <property type="protein sequence ID" value="KMO83810.1"/>
    <property type="molecule type" value="Genomic_DNA"/>
</dbReference>
<dbReference type="STRING" id="37916.MCHLDSM_00270"/>
<reference evidence="1 2" key="1">
    <citation type="journal article" date="2015" name="Genome Biol. Evol.">
        <title>Characterization of Three Mycobacterium spp. with Potential Use in Bioremediation by Genome Sequencing and Comparative Genomics.</title>
        <authorList>
            <person name="Das S."/>
            <person name="Pettersson B.M."/>
            <person name="Behra P.R."/>
            <person name="Ramesh M."/>
            <person name="Dasgupta S."/>
            <person name="Bhattacharya A."/>
            <person name="Kirsebom L.A."/>
        </authorList>
    </citation>
    <scope>NUCLEOTIDE SEQUENCE [LARGE SCALE GENOMIC DNA]</scope>
    <source>
        <strain evidence="1 2">DSM 43826</strain>
    </source>
</reference>
<organism evidence="1 2">
    <name type="scientific">Mycolicibacterium chlorophenolicum</name>
    <dbReference type="NCBI Taxonomy" id="37916"/>
    <lineage>
        <taxon>Bacteria</taxon>
        <taxon>Bacillati</taxon>
        <taxon>Actinomycetota</taxon>
        <taxon>Actinomycetes</taxon>
        <taxon>Mycobacteriales</taxon>
        <taxon>Mycobacteriaceae</taxon>
        <taxon>Mycolicibacterium</taxon>
    </lineage>
</organism>
<protein>
    <submittedName>
        <fullName evidence="1">Uncharacterized protein</fullName>
    </submittedName>
</protein>
<dbReference type="AlphaFoldDB" id="A0A0J6WKE5"/>
<dbReference type="Proteomes" id="UP000036513">
    <property type="component" value="Unassembled WGS sequence"/>
</dbReference>
<proteinExistence type="predicted"/>
<sequence>MDMDIDDEPPRRPIEANLAQALAWGAPLWILDKDGPPPQEPRGESRCAPILARIRSWIYRRRR</sequence>
<name>A0A0J6WKE5_9MYCO</name>
<evidence type="ECO:0000313" key="1">
    <source>
        <dbReference type="EMBL" id="KMO83810.1"/>
    </source>
</evidence>
<evidence type="ECO:0000313" key="2">
    <source>
        <dbReference type="Proteomes" id="UP000036513"/>
    </source>
</evidence>
<gene>
    <name evidence="1" type="ORF">MCHLDSM_00270</name>
</gene>
<comment type="caution">
    <text evidence="1">The sequence shown here is derived from an EMBL/GenBank/DDBJ whole genome shotgun (WGS) entry which is preliminary data.</text>
</comment>
<keyword evidence="2" id="KW-1185">Reference proteome</keyword>
<accession>A0A0J6WKE5</accession>
<dbReference type="RefSeq" id="WP_131722571.1">
    <property type="nucleotide sequence ID" value="NZ_JYNL01000002.1"/>
</dbReference>